<organism evidence="2 3">
    <name type="scientific">Mucilaginibacter ginsenosidivorans</name>
    <dbReference type="NCBI Taxonomy" id="398053"/>
    <lineage>
        <taxon>Bacteria</taxon>
        <taxon>Pseudomonadati</taxon>
        <taxon>Bacteroidota</taxon>
        <taxon>Sphingobacteriia</taxon>
        <taxon>Sphingobacteriales</taxon>
        <taxon>Sphingobacteriaceae</taxon>
        <taxon>Mucilaginibacter</taxon>
    </lineage>
</organism>
<gene>
    <name evidence="2" type="ORF">FRZ54_20815</name>
</gene>
<keyword evidence="3" id="KW-1185">Reference proteome</keyword>
<proteinExistence type="predicted"/>
<dbReference type="Gene3D" id="3.10.450.50">
    <property type="match status" value="1"/>
</dbReference>
<dbReference type="AlphaFoldDB" id="A0A5B8V0M9"/>
<dbReference type="Proteomes" id="UP000321479">
    <property type="component" value="Chromosome"/>
</dbReference>
<feature type="domain" description="SnoaL-like" evidence="1">
    <location>
        <begin position="5"/>
        <end position="116"/>
    </location>
</feature>
<dbReference type="SUPFAM" id="SSF54427">
    <property type="entry name" value="NTF2-like"/>
    <property type="match status" value="1"/>
</dbReference>
<evidence type="ECO:0000259" key="1">
    <source>
        <dbReference type="Pfam" id="PF20409"/>
    </source>
</evidence>
<dbReference type="InterPro" id="IPR046860">
    <property type="entry name" value="SnoaL_5"/>
</dbReference>
<dbReference type="RefSeq" id="WP_147033737.1">
    <property type="nucleotide sequence ID" value="NZ_CP042436.1"/>
</dbReference>
<evidence type="ECO:0000313" key="2">
    <source>
        <dbReference type="EMBL" id="QEC64904.1"/>
    </source>
</evidence>
<dbReference type="Pfam" id="PF20409">
    <property type="entry name" value="SnoaL_5"/>
    <property type="match status" value="1"/>
</dbReference>
<dbReference type="KEGG" id="mgin:FRZ54_20815"/>
<dbReference type="EMBL" id="CP042436">
    <property type="protein sequence ID" value="QEC64904.1"/>
    <property type="molecule type" value="Genomic_DNA"/>
</dbReference>
<dbReference type="InterPro" id="IPR032710">
    <property type="entry name" value="NTF2-like_dom_sf"/>
</dbReference>
<reference evidence="2 3" key="1">
    <citation type="journal article" date="2017" name="Curr. Microbiol.">
        <title>Mucilaginibacter ginsenosidivorans sp. nov., Isolated from Soil of Ginseng Field.</title>
        <authorList>
            <person name="Kim M.M."/>
            <person name="Siddiqi M.Z."/>
            <person name="Im W.T."/>
        </authorList>
    </citation>
    <scope>NUCLEOTIDE SEQUENCE [LARGE SCALE GENOMIC DNA]</scope>
    <source>
        <strain evidence="2 3">Gsoil 3017</strain>
    </source>
</reference>
<sequence>MPDIKQIAERLIKLCSEQKFVEAYRELFGEEVESIDPLYPIMPPARGLITLIEREKQFLAKAQIHSITMSEPLITGNHFAVKLSMDFTHEERGRINMEELCVYHVKGGKIMSQQFFIN</sequence>
<name>A0A5B8V0M9_9SPHI</name>
<protein>
    <submittedName>
        <fullName evidence="2">Nuclear transport factor 2 family protein</fullName>
    </submittedName>
</protein>
<dbReference type="OrthoDB" id="336094at2"/>
<accession>A0A5B8V0M9</accession>
<evidence type="ECO:0000313" key="3">
    <source>
        <dbReference type="Proteomes" id="UP000321479"/>
    </source>
</evidence>